<evidence type="ECO:0000256" key="3">
    <source>
        <dbReference type="ARBA" id="ARBA00022679"/>
    </source>
</evidence>
<proteinExistence type="predicted"/>
<keyword evidence="5 8" id="KW-1133">Transmembrane helix</keyword>
<feature type="transmembrane region" description="Helical" evidence="8">
    <location>
        <begin position="166"/>
        <end position="186"/>
    </location>
</feature>
<dbReference type="AlphaFoldDB" id="A0AAP0HPG8"/>
<feature type="transmembrane region" description="Helical" evidence="8">
    <location>
        <begin position="43"/>
        <end position="62"/>
    </location>
</feature>
<sequence>MTDPAILIPTSLLVIYNTYSLSEFLREGLSVRAWWNTQRMSRIVTTSAWLFGLANVALKLLGLSETVFHVTPKDRDEHGEGAHGAANASRFTFDESPVFVPGTALVMLHVIGLVVGISRWVRNGYLTAWIGEVVCCVWVVASFMPFVKGLVRKGKYGVPWSVVGKVGVLVGLLVTALSAFSLCSLTSSPNLASPLASVNAAVPLASVNAAFILSLSTSTHLFLQQYGPELPLPRQTLGYPSHVMAPYRKTLSNPSSFDDLALVLVMAMAMNNIIAIVAIIGMKNSFITVLGDKIVKVSDSQEVSIISLQINGASRSFDSTSVQTKGTNFIHNLSFQYYTAKNIARISRS</sequence>
<feature type="transmembrane region" description="Helical" evidence="8">
    <location>
        <begin position="6"/>
        <end position="22"/>
    </location>
</feature>
<comment type="subcellular location">
    <subcellularLocation>
        <location evidence="1">Endomembrane system</location>
    </subcellularLocation>
</comment>
<keyword evidence="7" id="KW-0961">Cell wall biogenesis/degradation</keyword>
<evidence type="ECO:0000256" key="1">
    <source>
        <dbReference type="ARBA" id="ARBA00004308"/>
    </source>
</evidence>
<evidence type="ECO:0000256" key="2">
    <source>
        <dbReference type="ARBA" id="ARBA00022676"/>
    </source>
</evidence>
<feature type="transmembrane region" description="Helical" evidence="8">
    <location>
        <begin position="260"/>
        <end position="280"/>
    </location>
</feature>
<accession>A0AAP0HPG8</accession>
<evidence type="ECO:0000256" key="5">
    <source>
        <dbReference type="ARBA" id="ARBA00022989"/>
    </source>
</evidence>
<dbReference type="GO" id="GO:0012505">
    <property type="term" value="C:endomembrane system"/>
    <property type="evidence" value="ECO:0007669"/>
    <property type="project" value="UniProtKB-SubCell"/>
</dbReference>
<dbReference type="Proteomes" id="UP001420932">
    <property type="component" value="Unassembled WGS sequence"/>
</dbReference>
<feature type="transmembrane region" description="Helical" evidence="8">
    <location>
        <begin position="198"/>
        <end position="223"/>
    </location>
</feature>
<evidence type="ECO:0000256" key="4">
    <source>
        <dbReference type="ARBA" id="ARBA00022692"/>
    </source>
</evidence>
<protein>
    <submittedName>
        <fullName evidence="9">Uncharacterized protein</fullName>
    </submittedName>
</protein>
<dbReference type="InterPro" id="IPR005150">
    <property type="entry name" value="Cellulose_synth"/>
</dbReference>
<evidence type="ECO:0000256" key="8">
    <source>
        <dbReference type="SAM" id="Phobius"/>
    </source>
</evidence>
<evidence type="ECO:0000313" key="9">
    <source>
        <dbReference type="EMBL" id="KAK9092022.1"/>
    </source>
</evidence>
<keyword evidence="4 8" id="KW-0812">Transmembrane</keyword>
<keyword evidence="2" id="KW-0328">Glycosyltransferase</keyword>
<dbReference type="EMBL" id="JBBNAF010000012">
    <property type="protein sequence ID" value="KAK9092022.1"/>
    <property type="molecule type" value="Genomic_DNA"/>
</dbReference>
<dbReference type="GO" id="GO:0071555">
    <property type="term" value="P:cell wall organization"/>
    <property type="evidence" value="ECO:0007669"/>
    <property type="project" value="UniProtKB-KW"/>
</dbReference>
<organism evidence="9 10">
    <name type="scientific">Stephania yunnanensis</name>
    <dbReference type="NCBI Taxonomy" id="152371"/>
    <lineage>
        <taxon>Eukaryota</taxon>
        <taxon>Viridiplantae</taxon>
        <taxon>Streptophyta</taxon>
        <taxon>Embryophyta</taxon>
        <taxon>Tracheophyta</taxon>
        <taxon>Spermatophyta</taxon>
        <taxon>Magnoliopsida</taxon>
        <taxon>Ranunculales</taxon>
        <taxon>Menispermaceae</taxon>
        <taxon>Menispermoideae</taxon>
        <taxon>Cissampelideae</taxon>
        <taxon>Stephania</taxon>
    </lineage>
</organism>
<dbReference type="PANTHER" id="PTHR13301">
    <property type="entry name" value="X-BOX TRANSCRIPTION FACTOR-RELATED"/>
    <property type="match status" value="1"/>
</dbReference>
<keyword evidence="10" id="KW-1185">Reference proteome</keyword>
<dbReference type="GO" id="GO:0016760">
    <property type="term" value="F:cellulose synthase (UDP-forming) activity"/>
    <property type="evidence" value="ECO:0007669"/>
    <property type="project" value="InterPro"/>
</dbReference>
<evidence type="ECO:0000256" key="7">
    <source>
        <dbReference type="ARBA" id="ARBA00023316"/>
    </source>
</evidence>
<dbReference type="Pfam" id="PF03552">
    <property type="entry name" value="Cellulose_synt"/>
    <property type="match status" value="1"/>
</dbReference>
<feature type="transmembrane region" description="Helical" evidence="8">
    <location>
        <begin position="98"/>
        <end position="117"/>
    </location>
</feature>
<evidence type="ECO:0000313" key="10">
    <source>
        <dbReference type="Proteomes" id="UP001420932"/>
    </source>
</evidence>
<comment type="caution">
    <text evidence="9">The sequence shown here is derived from an EMBL/GenBank/DDBJ whole genome shotgun (WGS) entry which is preliminary data.</text>
</comment>
<gene>
    <name evidence="9" type="ORF">Syun_026933</name>
</gene>
<feature type="transmembrane region" description="Helical" evidence="8">
    <location>
        <begin position="124"/>
        <end position="146"/>
    </location>
</feature>
<keyword evidence="6 8" id="KW-0472">Membrane</keyword>
<dbReference type="GO" id="GO:0030244">
    <property type="term" value="P:cellulose biosynthetic process"/>
    <property type="evidence" value="ECO:0007669"/>
    <property type="project" value="InterPro"/>
</dbReference>
<name>A0AAP0HPG8_9MAGN</name>
<evidence type="ECO:0000256" key="6">
    <source>
        <dbReference type="ARBA" id="ARBA00023136"/>
    </source>
</evidence>
<keyword evidence="3" id="KW-0808">Transferase</keyword>
<dbReference type="GO" id="GO:0016020">
    <property type="term" value="C:membrane"/>
    <property type="evidence" value="ECO:0007669"/>
    <property type="project" value="InterPro"/>
</dbReference>
<reference evidence="9 10" key="1">
    <citation type="submission" date="2024-01" db="EMBL/GenBank/DDBJ databases">
        <title>Genome assemblies of Stephania.</title>
        <authorList>
            <person name="Yang L."/>
        </authorList>
    </citation>
    <scope>NUCLEOTIDE SEQUENCE [LARGE SCALE GENOMIC DNA]</scope>
    <source>
        <strain evidence="9">YNDBR</strain>
        <tissue evidence="9">Leaf</tissue>
    </source>
</reference>